<evidence type="ECO:0000313" key="3">
    <source>
        <dbReference type="Proteomes" id="UP000426265"/>
    </source>
</evidence>
<proteinExistence type="predicted"/>
<protein>
    <submittedName>
        <fullName evidence="2">Uncharacterized protein</fullName>
    </submittedName>
</protein>
<reference evidence="2 3" key="1">
    <citation type="submission" date="2019-11" db="EMBL/GenBank/DDBJ databases">
        <authorList>
            <person name="Jiao W.-B."/>
            <person name="Schneeberger K."/>
        </authorList>
    </citation>
    <scope>NUCLEOTIDE SEQUENCE [LARGE SCALE GENOMIC DNA]</scope>
    <source>
        <strain evidence="3">cv. An-1</strain>
        <strain evidence="4">cv. C24</strain>
    </source>
</reference>
<accession>A0A5S9XHD1</accession>
<gene>
    <name evidence="2" type="ORF">AN1_LOCUS14621</name>
    <name evidence="1" type="ORF">C24_LOCUS14502</name>
</gene>
<sequence length="109" mass="12344">MDTLVYLEKEPTPETLALALQEAAVWKKATLKEDDPTCPIPFVGSSQTPSTLLPECQLDASWHVDDTLSGHGWVLVRQDLVIHLGFKSSRRIYHRFMRSLTICYGQWSA</sequence>
<name>A0A654FCB5_ARATH</name>
<dbReference type="EMBL" id="CACRSJ010000106">
    <property type="protein sequence ID" value="VYS59179.1"/>
    <property type="molecule type" value="Genomic_DNA"/>
</dbReference>
<dbReference type="Proteomes" id="UP000434276">
    <property type="component" value="Unassembled WGS sequence"/>
</dbReference>
<dbReference type="ExpressionAtlas" id="A0A654FCB5">
    <property type="expression patterns" value="differential"/>
</dbReference>
<accession>A0A654FCB5</accession>
<evidence type="ECO:0000313" key="4">
    <source>
        <dbReference type="Proteomes" id="UP000434276"/>
    </source>
</evidence>
<evidence type="ECO:0000313" key="2">
    <source>
        <dbReference type="EMBL" id="VYS59179.1"/>
    </source>
</evidence>
<dbReference type="AlphaFoldDB" id="A0A654FCB5"/>
<dbReference type="Proteomes" id="UP000426265">
    <property type="component" value="Unassembled WGS sequence"/>
</dbReference>
<organism evidence="2 3">
    <name type="scientific">Arabidopsis thaliana</name>
    <name type="common">Mouse-ear cress</name>
    <dbReference type="NCBI Taxonomy" id="3702"/>
    <lineage>
        <taxon>Eukaryota</taxon>
        <taxon>Viridiplantae</taxon>
        <taxon>Streptophyta</taxon>
        <taxon>Embryophyta</taxon>
        <taxon>Tracheophyta</taxon>
        <taxon>Spermatophyta</taxon>
        <taxon>Magnoliopsida</taxon>
        <taxon>eudicotyledons</taxon>
        <taxon>Gunneridae</taxon>
        <taxon>Pentapetalae</taxon>
        <taxon>rosids</taxon>
        <taxon>malvids</taxon>
        <taxon>Brassicales</taxon>
        <taxon>Brassicaceae</taxon>
        <taxon>Camelineae</taxon>
        <taxon>Arabidopsis</taxon>
    </lineage>
</organism>
<dbReference type="EMBL" id="CACSHJ010000089">
    <property type="protein sequence ID" value="CAA0384312.1"/>
    <property type="molecule type" value="Genomic_DNA"/>
</dbReference>
<evidence type="ECO:0000313" key="1">
    <source>
        <dbReference type="EMBL" id="CAA0384312.1"/>
    </source>
</evidence>